<name>A0A8T0D3J3_9TREM</name>
<dbReference type="Proteomes" id="UP000699462">
    <property type="component" value="Unassembled WGS sequence"/>
</dbReference>
<dbReference type="Gene3D" id="3.40.50.1580">
    <property type="entry name" value="Nucleoside phosphorylase domain"/>
    <property type="match status" value="1"/>
</dbReference>
<reference evidence="1 2" key="1">
    <citation type="submission" date="2019-07" db="EMBL/GenBank/DDBJ databases">
        <title>Annotation for the trematode Paragonimus westermani.</title>
        <authorList>
            <person name="Choi Y.-J."/>
        </authorList>
    </citation>
    <scope>NUCLEOTIDE SEQUENCE [LARGE SCALE GENOMIC DNA]</scope>
    <source>
        <strain evidence="1">180907_Pwestermani</strain>
    </source>
</reference>
<dbReference type="EMBL" id="JTDF01021940">
    <property type="protein sequence ID" value="KAF8561181.1"/>
    <property type="molecule type" value="Genomic_DNA"/>
</dbReference>
<gene>
    <name evidence="1" type="ORF">P879_07238</name>
</gene>
<keyword evidence="2" id="KW-1185">Reference proteome</keyword>
<comment type="caution">
    <text evidence="1">The sequence shown here is derived from an EMBL/GenBank/DDBJ whole genome shotgun (WGS) entry which is preliminary data.</text>
</comment>
<evidence type="ECO:0008006" key="3">
    <source>
        <dbReference type="Google" id="ProtNLM"/>
    </source>
</evidence>
<sequence length="659" mass="74328">MTDMYVTMTPIHFDKMKTIRFERTSRLDQALVHHVAGGQHAGIIVNKEVYGNHLSVGDTPEMQLEFTCVMYNSRTAEMHAETRRLKFWFTKGAQQYARLDESYAFFRELVNPDSFPRDYTGFIKKVLKQLHGPRFPRFRRVDLDIIPLDKQEQEALVPDRLSTSTFSHWLSSVTLLDCPCPLCVSTWIGTASSSLVDNRSHDVAVNHTEPLTSSVNLTDGHVEWDNSERERRPPEQVLRDAVQMRLEEAYPNILSMDELVRILDVSDRRLLELQLEELEQRDLVQLIPLEGKNVEVKEVKGTNNMQQVSVCEKPTIAIITNLLCEKLAVDAMIEQKTTFVRYRTEGGESHVYTIGSIGPHRVISTKLPMVGSELKAKISSASITTRLLGAFQAVQHVFLVGVGGSVPHVYEFEKHSRLGDVVVSAPVGLGQSRSPNGNGNHANKRGCDPVYIYCDRLVELSDDMSSEQPFKFVLKQYEIRDSSLLDCVGRVLDRFEQNPSNCQWAEILTSSMKLVSEGDAVNFDRPPSETDKLKLKVDQGVTFDIKHPEVPENLVSLYPPGIPAVRLGCLGSGRPITDNDQLRDSFAKEHQLLCYDSEYDQVLESVLGNGLNSFLIIRGMADYVEGRRNTQWQPYAALAAASFMKAVILELPPCRLDED</sequence>
<organism evidence="1 2">
    <name type="scientific">Paragonimus westermani</name>
    <dbReference type="NCBI Taxonomy" id="34504"/>
    <lineage>
        <taxon>Eukaryota</taxon>
        <taxon>Metazoa</taxon>
        <taxon>Spiralia</taxon>
        <taxon>Lophotrochozoa</taxon>
        <taxon>Platyhelminthes</taxon>
        <taxon>Trematoda</taxon>
        <taxon>Digenea</taxon>
        <taxon>Plagiorchiida</taxon>
        <taxon>Troglotremata</taxon>
        <taxon>Troglotrematidae</taxon>
        <taxon>Paragonimus</taxon>
    </lineage>
</organism>
<dbReference type="AlphaFoldDB" id="A0A8T0D3J3"/>
<evidence type="ECO:0000313" key="2">
    <source>
        <dbReference type="Proteomes" id="UP000699462"/>
    </source>
</evidence>
<proteinExistence type="predicted"/>
<dbReference type="PANTHER" id="PTHR47705">
    <property type="entry name" value="AGAP000321-PA"/>
    <property type="match status" value="1"/>
</dbReference>
<protein>
    <recommendedName>
        <fullName evidence="3">Nucleoside phosphorylase domain-containing protein</fullName>
    </recommendedName>
</protein>
<evidence type="ECO:0000313" key="1">
    <source>
        <dbReference type="EMBL" id="KAF8561181.1"/>
    </source>
</evidence>
<dbReference type="GO" id="GO:0009116">
    <property type="term" value="P:nucleoside metabolic process"/>
    <property type="evidence" value="ECO:0007669"/>
    <property type="project" value="InterPro"/>
</dbReference>
<accession>A0A8T0D3J3</accession>
<dbReference type="GO" id="GO:0003824">
    <property type="term" value="F:catalytic activity"/>
    <property type="evidence" value="ECO:0007669"/>
    <property type="project" value="InterPro"/>
</dbReference>
<dbReference type="PANTHER" id="PTHR47705:SF1">
    <property type="entry name" value="PNP_UDP_1 DOMAIN-CONTAINING PROTEIN"/>
    <property type="match status" value="1"/>
</dbReference>
<dbReference type="SUPFAM" id="SSF53167">
    <property type="entry name" value="Purine and uridine phosphorylases"/>
    <property type="match status" value="1"/>
</dbReference>
<dbReference type="OrthoDB" id="1577640at2759"/>
<dbReference type="InterPro" id="IPR035994">
    <property type="entry name" value="Nucleoside_phosphorylase_sf"/>
</dbReference>